<protein>
    <submittedName>
        <fullName evidence="1">Uncharacterized protein</fullName>
    </submittedName>
</protein>
<gene>
    <name evidence="1" type="ORF">DPMN_164102</name>
</gene>
<reference evidence="1" key="2">
    <citation type="submission" date="2020-11" db="EMBL/GenBank/DDBJ databases">
        <authorList>
            <person name="McCartney M.A."/>
            <person name="Auch B."/>
            <person name="Kono T."/>
            <person name="Mallez S."/>
            <person name="Becker A."/>
            <person name="Gohl D.M."/>
            <person name="Silverstein K.A.T."/>
            <person name="Koren S."/>
            <person name="Bechman K.B."/>
            <person name="Herman A."/>
            <person name="Abrahante J.E."/>
            <person name="Garbe J."/>
        </authorList>
    </citation>
    <scope>NUCLEOTIDE SEQUENCE</scope>
    <source>
        <strain evidence="1">Duluth1</strain>
        <tissue evidence="1">Whole animal</tissue>
    </source>
</reference>
<accession>A0A9D4IV27</accession>
<evidence type="ECO:0000313" key="1">
    <source>
        <dbReference type="EMBL" id="KAH3786004.1"/>
    </source>
</evidence>
<evidence type="ECO:0000313" key="2">
    <source>
        <dbReference type="Proteomes" id="UP000828390"/>
    </source>
</evidence>
<name>A0A9D4IV27_DREPO</name>
<proteinExistence type="predicted"/>
<organism evidence="1 2">
    <name type="scientific">Dreissena polymorpha</name>
    <name type="common">Zebra mussel</name>
    <name type="synonym">Mytilus polymorpha</name>
    <dbReference type="NCBI Taxonomy" id="45954"/>
    <lineage>
        <taxon>Eukaryota</taxon>
        <taxon>Metazoa</taxon>
        <taxon>Spiralia</taxon>
        <taxon>Lophotrochozoa</taxon>
        <taxon>Mollusca</taxon>
        <taxon>Bivalvia</taxon>
        <taxon>Autobranchia</taxon>
        <taxon>Heteroconchia</taxon>
        <taxon>Euheterodonta</taxon>
        <taxon>Imparidentia</taxon>
        <taxon>Neoheterodontei</taxon>
        <taxon>Myida</taxon>
        <taxon>Dreissenoidea</taxon>
        <taxon>Dreissenidae</taxon>
        <taxon>Dreissena</taxon>
    </lineage>
</organism>
<dbReference type="EMBL" id="JAIWYP010000008">
    <property type="protein sequence ID" value="KAH3786004.1"/>
    <property type="molecule type" value="Genomic_DNA"/>
</dbReference>
<reference evidence="1" key="1">
    <citation type="journal article" date="2019" name="bioRxiv">
        <title>The Genome of the Zebra Mussel, Dreissena polymorpha: A Resource for Invasive Species Research.</title>
        <authorList>
            <person name="McCartney M.A."/>
            <person name="Auch B."/>
            <person name="Kono T."/>
            <person name="Mallez S."/>
            <person name="Zhang Y."/>
            <person name="Obille A."/>
            <person name="Becker A."/>
            <person name="Abrahante J.E."/>
            <person name="Garbe J."/>
            <person name="Badalamenti J.P."/>
            <person name="Herman A."/>
            <person name="Mangelson H."/>
            <person name="Liachko I."/>
            <person name="Sullivan S."/>
            <person name="Sone E.D."/>
            <person name="Koren S."/>
            <person name="Silverstein K.A.T."/>
            <person name="Beckman K.B."/>
            <person name="Gohl D.M."/>
        </authorList>
    </citation>
    <scope>NUCLEOTIDE SEQUENCE</scope>
    <source>
        <strain evidence="1">Duluth1</strain>
        <tissue evidence="1">Whole animal</tissue>
    </source>
</reference>
<dbReference type="Proteomes" id="UP000828390">
    <property type="component" value="Unassembled WGS sequence"/>
</dbReference>
<sequence length="279" mass="32297">MHLCAENIETSLYQRSEFFEELGFVLKYIYNTLASMKASKSIEMRRPIKEDIVKMFELSLSPSQIPNHLKYASMLVCTQQYTRAEALLQQVEGMISSDMIHVSINRPHTMLQAGAMHTTGVSSSTDILMRRVTRLLFDVAFKTVEISCMPGHLVFEMYRTGKQNERSASDRKHSWINNFAVEVCAKPFLHYLQYLSSKDVYAKQVALSKLIEYCNMEFYRNPGHFETTLNLVGHIYELEKRFPDACNTYITSVKLVPQKNAAYWHLFRLLGNSIYCKLI</sequence>
<comment type="caution">
    <text evidence="1">The sequence shown here is derived from an EMBL/GenBank/DDBJ whole genome shotgun (WGS) entry which is preliminary data.</text>
</comment>
<dbReference type="AlphaFoldDB" id="A0A9D4IV27"/>
<keyword evidence="2" id="KW-1185">Reference proteome</keyword>